<evidence type="ECO:0000256" key="1">
    <source>
        <dbReference type="SAM" id="Phobius"/>
    </source>
</evidence>
<protein>
    <submittedName>
        <fullName evidence="2">Uncharacterized protein</fullName>
    </submittedName>
</protein>
<dbReference type="RefSeq" id="WP_142093570.1">
    <property type="nucleotide sequence ID" value="NZ_BAAAMD010000003.1"/>
</dbReference>
<name>A0A542ZBK7_9ACTN</name>
<keyword evidence="1" id="KW-1133">Transmembrane helix</keyword>
<proteinExistence type="predicted"/>
<evidence type="ECO:0000313" key="2">
    <source>
        <dbReference type="EMBL" id="TQL57723.1"/>
    </source>
</evidence>
<dbReference type="EMBL" id="VFOR01000002">
    <property type="protein sequence ID" value="TQL57723.1"/>
    <property type="molecule type" value="Genomic_DNA"/>
</dbReference>
<feature type="transmembrane region" description="Helical" evidence="1">
    <location>
        <begin position="81"/>
        <end position="104"/>
    </location>
</feature>
<feature type="transmembrane region" description="Helical" evidence="1">
    <location>
        <begin position="47"/>
        <end position="69"/>
    </location>
</feature>
<organism evidence="2 3">
    <name type="scientific">Propioniferax innocua</name>
    <dbReference type="NCBI Taxonomy" id="1753"/>
    <lineage>
        <taxon>Bacteria</taxon>
        <taxon>Bacillati</taxon>
        <taxon>Actinomycetota</taxon>
        <taxon>Actinomycetes</taxon>
        <taxon>Propionibacteriales</taxon>
        <taxon>Propionibacteriaceae</taxon>
        <taxon>Propioniferax</taxon>
    </lineage>
</organism>
<keyword evidence="3" id="KW-1185">Reference proteome</keyword>
<accession>A0A542ZBK7</accession>
<comment type="caution">
    <text evidence="2">The sequence shown here is derived from an EMBL/GenBank/DDBJ whole genome shotgun (WGS) entry which is preliminary data.</text>
</comment>
<evidence type="ECO:0000313" key="3">
    <source>
        <dbReference type="Proteomes" id="UP000316196"/>
    </source>
</evidence>
<keyword evidence="1" id="KW-0472">Membrane</keyword>
<dbReference type="AlphaFoldDB" id="A0A542ZBK7"/>
<reference evidence="2 3" key="1">
    <citation type="submission" date="2019-06" db="EMBL/GenBank/DDBJ databases">
        <title>Sequencing the genomes of 1000 actinobacteria strains.</title>
        <authorList>
            <person name="Klenk H.-P."/>
        </authorList>
    </citation>
    <scope>NUCLEOTIDE SEQUENCE [LARGE SCALE GENOMIC DNA]</scope>
    <source>
        <strain evidence="2 3">DSM 8251</strain>
    </source>
</reference>
<feature type="transmembrane region" description="Helical" evidence="1">
    <location>
        <begin position="12"/>
        <end position="35"/>
    </location>
</feature>
<dbReference type="Proteomes" id="UP000316196">
    <property type="component" value="Unassembled WGS sequence"/>
</dbReference>
<gene>
    <name evidence="2" type="ORF">FB460_1564</name>
</gene>
<sequence length="235" mass="26347">MITGAARFWMGFRGLLLAMAVLMSAMIVMPVPWAIAEGVPEDEWSEVVVVLAVMVGLAVFWLAVLAGVASPRSWWVTFRYACLEALSLSFLSLAMACFFVPLVIDPARSLTLVMMFIAAIITAALFVLAWFKTRDGMARWRRRRALRLLMSAPTHGRLRVSVGRVEDSVRAGRWMRMMQVGYVPNGSEPYRFWTLGWNDPPTLMLVTYNPSRPGAVRDVVSVSADSLREHGWDFS</sequence>
<keyword evidence="1" id="KW-0812">Transmembrane</keyword>
<feature type="transmembrane region" description="Helical" evidence="1">
    <location>
        <begin position="110"/>
        <end position="131"/>
    </location>
</feature>